<evidence type="ECO:0000313" key="7">
    <source>
        <dbReference type="Proteomes" id="UP000593567"/>
    </source>
</evidence>
<evidence type="ECO:0000256" key="4">
    <source>
        <dbReference type="ARBA" id="ARBA00023180"/>
    </source>
</evidence>
<protein>
    <submittedName>
        <fullName evidence="6">FGL1</fullName>
    </submittedName>
</protein>
<dbReference type="InterPro" id="IPR020837">
    <property type="entry name" value="Fibrinogen_CS"/>
</dbReference>
<dbReference type="InterPro" id="IPR014716">
    <property type="entry name" value="Fibrinogen_a/b/g_C_1"/>
</dbReference>
<gene>
    <name evidence="6" type="ORF">EB796_017634</name>
</gene>
<dbReference type="Gene3D" id="3.90.215.10">
    <property type="entry name" value="Gamma Fibrinogen, chain A, domain 1"/>
    <property type="match status" value="1"/>
</dbReference>
<dbReference type="CDD" id="cd00087">
    <property type="entry name" value="FReD"/>
    <property type="match status" value="1"/>
</dbReference>
<evidence type="ECO:0000256" key="1">
    <source>
        <dbReference type="ARBA" id="ARBA00004613"/>
    </source>
</evidence>
<dbReference type="GO" id="GO:0030674">
    <property type="term" value="F:protein-macromolecule adaptor activity"/>
    <property type="evidence" value="ECO:0007669"/>
    <property type="project" value="TreeGrafter"/>
</dbReference>
<dbReference type="PROSITE" id="PS00514">
    <property type="entry name" value="FIBRINOGEN_C_1"/>
    <property type="match status" value="1"/>
</dbReference>
<dbReference type="GO" id="GO:0005577">
    <property type="term" value="C:fibrinogen complex"/>
    <property type="evidence" value="ECO:0007669"/>
    <property type="project" value="TreeGrafter"/>
</dbReference>
<dbReference type="GO" id="GO:0005201">
    <property type="term" value="F:extracellular matrix structural constituent"/>
    <property type="evidence" value="ECO:0007669"/>
    <property type="project" value="TreeGrafter"/>
</dbReference>
<keyword evidence="2" id="KW-0964">Secreted</keyword>
<evidence type="ECO:0000259" key="5">
    <source>
        <dbReference type="PROSITE" id="PS51406"/>
    </source>
</evidence>
<dbReference type="EMBL" id="VXIV02002626">
    <property type="protein sequence ID" value="KAF6024056.1"/>
    <property type="molecule type" value="Genomic_DNA"/>
</dbReference>
<dbReference type="PANTHER" id="PTHR47221">
    <property type="entry name" value="FIBRINOGEN ALPHA CHAIN"/>
    <property type="match status" value="1"/>
</dbReference>
<feature type="domain" description="Fibrinogen C-terminal" evidence="5">
    <location>
        <begin position="68"/>
        <end position="291"/>
    </location>
</feature>
<proteinExistence type="predicted"/>
<evidence type="ECO:0000256" key="2">
    <source>
        <dbReference type="ARBA" id="ARBA00022525"/>
    </source>
</evidence>
<dbReference type="SUPFAM" id="SSF56496">
    <property type="entry name" value="Fibrinogen C-terminal domain-like"/>
    <property type="match status" value="1"/>
</dbReference>
<keyword evidence="7" id="KW-1185">Reference proteome</keyword>
<name>A0A7J7JEM1_BUGNE</name>
<organism evidence="6 7">
    <name type="scientific">Bugula neritina</name>
    <name type="common">Brown bryozoan</name>
    <name type="synonym">Sertularia neritina</name>
    <dbReference type="NCBI Taxonomy" id="10212"/>
    <lineage>
        <taxon>Eukaryota</taxon>
        <taxon>Metazoa</taxon>
        <taxon>Spiralia</taxon>
        <taxon>Lophotrochozoa</taxon>
        <taxon>Bryozoa</taxon>
        <taxon>Gymnolaemata</taxon>
        <taxon>Cheilostomatida</taxon>
        <taxon>Flustrina</taxon>
        <taxon>Buguloidea</taxon>
        <taxon>Bugulidae</taxon>
        <taxon>Bugula</taxon>
    </lineage>
</organism>
<dbReference type="SMART" id="SM00186">
    <property type="entry name" value="FBG"/>
    <property type="match status" value="1"/>
</dbReference>
<dbReference type="InterPro" id="IPR002181">
    <property type="entry name" value="Fibrinogen_a/b/g_C_dom"/>
</dbReference>
<dbReference type="GO" id="GO:0034116">
    <property type="term" value="P:positive regulation of heterotypic cell-cell adhesion"/>
    <property type="evidence" value="ECO:0007669"/>
    <property type="project" value="TreeGrafter"/>
</dbReference>
<dbReference type="AlphaFoldDB" id="A0A7J7JEM1"/>
<dbReference type="PANTHER" id="PTHR47221:SF5">
    <property type="entry name" value="FIBRINOGEN C-TERMINAL DOMAIN-CONTAINING PROTEIN"/>
    <property type="match status" value="1"/>
</dbReference>
<dbReference type="InterPro" id="IPR037579">
    <property type="entry name" value="FIB_ANG-like"/>
</dbReference>
<dbReference type="Proteomes" id="UP000593567">
    <property type="component" value="Unassembled WGS sequence"/>
</dbReference>
<comment type="subcellular location">
    <subcellularLocation>
        <location evidence="1">Secreted</location>
    </subcellularLocation>
</comment>
<sequence length="295" mass="33661">MLTNLVISLQQDVTLLRKEQERQQLQIQLLTGNVTEQKDWQVKTDANIEYLLRQNWHSNSTAASVDPTVMAGFPTDCDVIYKAGGMKFPGTYEMNIQPADSASAFKVLCEPINYSGWIVIQSRFDGSESFRRSWIDYKKGFGTLQSEFWIGNEHIYQLTANGDFTLRVEIEEFSGRQHWAEYSRFKVDNETASYALHIDGYSGNAGNAMKLVNGQKFSTFDKDNDKEIFNNCANQNSAGWWYKTCTTSNVNGQYLDQSTHNSFAYDHGIVWYTVHPYKSLKKTRLLIKPSAKSVG</sequence>
<keyword evidence="4" id="KW-0325">Glycoprotein</keyword>
<keyword evidence="3" id="KW-1015">Disulfide bond</keyword>
<evidence type="ECO:0000256" key="3">
    <source>
        <dbReference type="ARBA" id="ARBA00023157"/>
    </source>
</evidence>
<dbReference type="InterPro" id="IPR036056">
    <property type="entry name" value="Fibrinogen-like_C"/>
</dbReference>
<dbReference type="Pfam" id="PF00147">
    <property type="entry name" value="Fibrinogen_C"/>
    <property type="match status" value="1"/>
</dbReference>
<accession>A0A7J7JEM1</accession>
<dbReference type="PROSITE" id="PS51406">
    <property type="entry name" value="FIBRINOGEN_C_2"/>
    <property type="match status" value="1"/>
</dbReference>
<comment type="caution">
    <text evidence="6">The sequence shown here is derived from an EMBL/GenBank/DDBJ whole genome shotgun (WGS) entry which is preliminary data.</text>
</comment>
<reference evidence="6" key="1">
    <citation type="submission" date="2020-06" db="EMBL/GenBank/DDBJ databases">
        <title>Draft genome of Bugula neritina, a colonial animal packing powerful symbionts and potential medicines.</title>
        <authorList>
            <person name="Rayko M."/>
        </authorList>
    </citation>
    <scope>NUCLEOTIDE SEQUENCE [LARGE SCALE GENOMIC DNA]</scope>
    <source>
        <strain evidence="6">Kwan_BN1</strain>
    </source>
</reference>
<evidence type="ECO:0000313" key="6">
    <source>
        <dbReference type="EMBL" id="KAF6024056.1"/>
    </source>
</evidence>
<dbReference type="OrthoDB" id="9990035at2759"/>